<reference evidence="3" key="1">
    <citation type="submission" date="2020-07" db="EMBL/GenBank/DDBJ databases">
        <authorList>
            <person name="Partida-Martinez L."/>
            <person name="Huntemann M."/>
            <person name="Clum A."/>
            <person name="Wang J."/>
            <person name="Palaniappan K."/>
            <person name="Ritter S."/>
            <person name="Chen I.-M."/>
            <person name="Stamatis D."/>
            <person name="Reddy T."/>
            <person name="O'Malley R."/>
            <person name="Daum C."/>
            <person name="Shapiro N."/>
            <person name="Ivanova N."/>
            <person name="Kyrpides N."/>
            <person name="Woyke T."/>
        </authorList>
    </citation>
    <scope>NUCLEOTIDE SEQUENCE [LARGE SCALE GENOMIC DNA]</scope>
    <source>
        <strain evidence="3">AT2.8</strain>
    </source>
</reference>
<dbReference type="GO" id="GO:0005507">
    <property type="term" value="F:copper ion binding"/>
    <property type="evidence" value="ECO:0007669"/>
    <property type="project" value="InterPro"/>
</dbReference>
<dbReference type="EMBL" id="JACCBX010000002">
    <property type="protein sequence ID" value="NYE04099.1"/>
    <property type="molecule type" value="Genomic_DNA"/>
</dbReference>
<feature type="domain" description="Plastocyanin-like" evidence="1">
    <location>
        <begin position="97"/>
        <end position="188"/>
    </location>
</feature>
<dbReference type="Proteomes" id="UP000548423">
    <property type="component" value="Unassembled WGS sequence"/>
</dbReference>
<dbReference type="Gene3D" id="2.60.40.420">
    <property type="entry name" value="Cupredoxins - blue copper proteins"/>
    <property type="match status" value="1"/>
</dbReference>
<dbReference type="PANTHER" id="PTHR11709">
    <property type="entry name" value="MULTI-COPPER OXIDASE"/>
    <property type="match status" value="1"/>
</dbReference>
<evidence type="ECO:0000313" key="2">
    <source>
        <dbReference type="EMBL" id="NYE04099.1"/>
    </source>
</evidence>
<protein>
    <submittedName>
        <fullName evidence="2">FtsP/CotA-like multicopper oxidase with cupredoxin domain</fullName>
    </submittedName>
</protein>
<sequence length="209" mass="23526">MSFTNPVHRIARRSVVGHEGEWVKSFDPPQESPPTPELLIPTNPVPKFVAESIPGATMQIPNNQRVHLMHGRDLTMWDCRKIRFFLISNPDVPETSEGTFPGPTIRVPRGVVFHSYVEAHGQPAHTIHWHGIEPTAMNDGVGHTSMELGQYTYQWQPNHIGSYFYHCHRSTIQHFDFGLYGFLIVEPPDAYDASDGKSVGGYPRRTAGT</sequence>
<reference evidence="3" key="2">
    <citation type="submission" date="2020-08" db="EMBL/GenBank/DDBJ databases">
        <title>The Agave Microbiome: Exploring the role of microbial communities in plant adaptations to desert environments.</title>
        <authorList>
            <person name="Partida-Martinez L.P."/>
        </authorList>
    </citation>
    <scope>NUCLEOTIDE SEQUENCE [LARGE SCALE GENOMIC DNA]</scope>
    <source>
        <strain evidence="3">AT2.8</strain>
    </source>
</reference>
<gene>
    <name evidence="2" type="ORF">F4694_000843</name>
</gene>
<evidence type="ECO:0000259" key="1">
    <source>
        <dbReference type="Pfam" id="PF07732"/>
    </source>
</evidence>
<dbReference type="InterPro" id="IPR045087">
    <property type="entry name" value="Cu-oxidase_fam"/>
</dbReference>
<comment type="caution">
    <text evidence="2">The sequence shown here is derived from an EMBL/GenBank/DDBJ whole genome shotgun (WGS) entry which is preliminary data.</text>
</comment>
<dbReference type="InterPro" id="IPR011707">
    <property type="entry name" value="Cu-oxidase-like_N"/>
</dbReference>
<accession>A0A852T8F1</accession>
<evidence type="ECO:0000313" key="3">
    <source>
        <dbReference type="Proteomes" id="UP000548423"/>
    </source>
</evidence>
<organism evidence="2 3">
    <name type="scientific">Neobacillus niacini</name>
    <dbReference type="NCBI Taxonomy" id="86668"/>
    <lineage>
        <taxon>Bacteria</taxon>
        <taxon>Bacillati</taxon>
        <taxon>Bacillota</taxon>
        <taxon>Bacilli</taxon>
        <taxon>Bacillales</taxon>
        <taxon>Bacillaceae</taxon>
        <taxon>Neobacillus</taxon>
    </lineage>
</organism>
<dbReference type="SUPFAM" id="SSF49503">
    <property type="entry name" value="Cupredoxins"/>
    <property type="match status" value="1"/>
</dbReference>
<dbReference type="InterPro" id="IPR008972">
    <property type="entry name" value="Cupredoxin"/>
</dbReference>
<proteinExistence type="predicted"/>
<name>A0A852T8F1_9BACI</name>
<dbReference type="AlphaFoldDB" id="A0A852T8F1"/>
<dbReference type="Pfam" id="PF07732">
    <property type="entry name" value="Cu-oxidase_3"/>
    <property type="match status" value="1"/>
</dbReference>